<keyword evidence="1" id="KW-0812">Transmembrane</keyword>
<evidence type="ECO:0000313" key="3">
    <source>
        <dbReference type="EMBL" id="CAH1412849.1"/>
    </source>
</evidence>
<dbReference type="Pfam" id="PF13962">
    <property type="entry name" value="PGG"/>
    <property type="match status" value="1"/>
</dbReference>
<accession>A0AAU9LMG9</accession>
<feature type="transmembrane region" description="Helical" evidence="1">
    <location>
        <begin position="484"/>
        <end position="505"/>
    </location>
</feature>
<evidence type="ECO:0000259" key="2">
    <source>
        <dbReference type="Pfam" id="PF13962"/>
    </source>
</evidence>
<dbReference type="EMBL" id="CAKMRJ010000001">
    <property type="protein sequence ID" value="CAH1412849.1"/>
    <property type="molecule type" value="Genomic_DNA"/>
</dbReference>
<comment type="caution">
    <text evidence="3">The sequence shown here is derived from an EMBL/GenBank/DDBJ whole genome shotgun (WGS) entry which is preliminary data.</text>
</comment>
<dbReference type="InterPro" id="IPR036770">
    <property type="entry name" value="Ankyrin_rpt-contain_sf"/>
</dbReference>
<reference evidence="3 4" key="1">
    <citation type="submission" date="2022-01" db="EMBL/GenBank/DDBJ databases">
        <authorList>
            <person name="Xiong W."/>
            <person name="Schranz E."/>
        </authorList>
    </citation>
    <scope>NUCLEOTIDE SEQUENCE [LARGE SCALE GENOMIC DNA]</scope>
</reference>
<dbReference type="Proteomes" id="UP001157418">
    <property type="component" value="Unassembled WGS sequence"/>
</dbReference>
<dbReference type="GO" id="GO:0016020">
    <property type="term" value="C:membrane"/>
    <property type="evidence" value="ECO:0007669"/>
    <property type="project" value="TreeGrafter"/>
</dbReference>
<sequence length="646" mass="73027">MSFSIKLCIFKSICLVKMPATNPASPPPSPLPQSPLRPCGNLVEAEERAAYLSICVPLYNASIRGDWEAAQVILAEHHSLDLVGYPITENNETALHIAASAKTSKKMETFVRNLVNKMTSEQLELRNNDSNTALCLAAAAGNIKIAMIMLIKNPKLVNIPGAEQMMPLYWASLFGKKEMIRYLYDKSTHMTGDDWAKESRRNWVLQKCVEANLFDVAFKIVTEWPNIAVDSRVLGSLARKKDAFKVSKPCFIWRIIRRFFPAIYVKVGPAENPRDAVKLLRLIWTRILITYSKDAVSKIISGPSDQMPLASKKEHVEGIILQTISKNVEKIHDSLHSHWNGTSAVTQPQGGTQIQDLIWKKNHYKQTIFHVAVSYRHEDIFNLLQEIGSMKDMITSIKDVDRNNMLHLAGKIANENRLQVVSGVALQMQRELLWFKEVKDMVPSNYLEEKNNDNLTPHELFSKEHKDLMSAGEKWIKGTANQSMVVATLITTIAFAAAFTVPGGYNQNNGVPMFLHNPAFIVFVISDAISLTSSSISILIFLSILTSRYAEEDFLESLPKRLLFGLATLFLSIASMMVAFSESFFVLYRNNLIWVPIVISVIASMPVLFYVRLQYKLLKDVYHSTNGSKNLFKQKEFMIYYQNPKL</sequence>
<keyword evidence="1" id="KW-1133">Transmembrane helix</keyword>
<keyword evidence="4" id="KW-1185">Reference proteome</keyword>
<organism evidence="3 4">
    <name type="scientific">Lactuca virosa</name>
    <dbReference type="NCBI Taxonomy" id="75947"/>
    <lineage>
        <taxon>Eukaryota</taxon>
        <taxon>Viridiplantae</taxon>
        <taxon>Streptophyta</taxon>
        <taxon>Embryophyta</taxon>
        <taxon>Tracheophyta</taxon>
        <taxon>Spermatophyta</taxon>
        <taxon>Magnoliopsida</taxon>
        <taxon>eudicotyledons</taxon>
        <taxon>Gunneridae</taxon>
        <taxon>Pentapetalae</taxon>
        <taxon>asterids</taxon>
        <taxon>campanulids</taxon>
        <taxon>Asterales</taxon>
        <taxon>Asteraceae</taxon>
        <taxon>Cichorioideae</taxon>
        <taxon>Cichorieae</taxon>
        <taxon>Lactucinae</taxon>
        <taxon>Lactuca</taxon>
    </lineage>
</organism>
<dbReference type="Pfam" id="PF12796">
    <property type="entry name" value="Ank_2"/>
    <property type="match status" value="1"/>
</dbReference>
<proteinExistence type="predicted"/>
<feature type="transmembrane region" description="Helical" evidence="1">
    <location>
        <begin position="562"/>
        <end position="580"/>
    </location>
</feature>
<name>A0AAU9LMG9_9ASTR</name>
<dbReference type="PANTHER" id="PTHR24177:SF472">
    <property type="entry name" value="PGG DOMAIN-CONTAINING PROTEIN"/>
    <property type="match status" value="1"/>
</dbReference>
<dbReference type="SUPFAM" id="SSF48403">
    <property type="entry name" value="Ankyrin repeat"/>
    <property type="match status" value="1"/>
</dbReference>
<feature type="transmembrane region" description="Helical" evidence="1">
    <location>
        <begin position="592"/>
        <end position="611"/>
    </location>
</feature>
<gene>
    <name evidence="3" type="ORF">LVIROSA_LOCUS837</name>
</gene>
<protein>
    <recommendedName>
        <fullName evidence="2">PGG domain-containing protein</fullName>
    </recommendedName>
</protein>
<dbReference type="Gene3D" id="1.25.40.20">
    <property type="entry name" value="Ankyrin repeat-containing domain"/>
    <property type="match status" value="2"/>
</dbReference>
<dbReference type="InterPro" id="IPR002110">
    <property type="entry name" value="Ankyrin_rpt"/>
</dbReference>
<dbReference type="SMART" id="SM00248">
    <property type="entry name" value="ANK"/>
    <property type="match status" value="4"/>
</dbReference>
<evidence type="ECO:0000256" key="1">
    <source>
        <dbReference type="SAM" id="Phobius"/>
    </source>
</evidence>
<dbReference type="InterPro" id="IPR026961">
    <property type="entry name" value="PGG_dom"/>
</dbReference>
<dbReference type="PANTHER" id="PTHR24177">
    <property type="entry name" value="CASKIN"/>
    <property type="match status" value="1"/>
</dbReference>
<feature type="domain" description="PGG" evidence="2">
    <location>
        <begin position="474"/>
        <end position="585"/>
    </location>
</feature>
<evidence type="ECO:0000313" key="4">
    <source>
        <dbReference type="Proteomes" id="UP001157418"/>
    </source>
</evidence>
<dbReference type="AlphaFoldDB" id="A0AAU9LMG9"/>
<feature type="transmembrane region" description="Helical" evidence="1">
    <location>
        <begin position="520"/>
        <end position="542"/>
    </location>
</feature>
<keyword evidence="1" id="KW-0472">Membrane</keyword>